<protein>
    <submittedName>
        <fullName evidence="1">Beta subunit of RNA polymerase</fullName>
    </submittedName>
</protein>
<accession>A0A5J6XGX3</accession>
<dbReference type="EMBL" id="MK995333">
    <property type="protein sequence ID" value="QFK68973.1"/>
    <property type="molecule type" value="Genomic_DNA"/>
</dbReference>
<organism evidence="1">
    <name type="scientific">Asterarcys sp. GP-2019</name>
    <dbReference type="NCBI Taxonomy" id="2650791"/>
    <lineage>
        <taxon>Eukaryota</taxon>
        <taxon>Viridiplantae</taxon>
        <taxon>Chlorophyta</taxon>
        <taxon>core chlorophytes</taxon>
        <taxon>Chlorophyceae</taxon>
        <taxon>CS clade</taxon>
        <taxon>Sphaeropleales</taxon>
        <taxon>Scenedesmaceae</taxon>
        <taxon>Asterarcys</taxon>
    </lineage>
</organism>
<name>A0A5J6XGX3_9CHLO</name>
<geneLocation type="chloroplast" evidence="1"/>
<dbReference type="AlphaFoldDB" id="A0A5J6XGX3"/>
<evidence type="ECO:0000313" key="1">
    <source>
        <dbReference type="EMBL" id="QFK68973.1"/>
    </source>
</evidence>
<sequence>MRTFHTGGVFAGGLTDQILAPFDGTIQYAQNIPGSCIRTSLSEVAFLTKMPGSFFVIQPPAEKQKKHTLAQTSMNTQQDVLNLQIKWNKQKTQNFHISEMYKIPAYAVLYLRNNEKVCKKQLLSQFSTVLKKSF</sequence>
<keyword evidence="1" id="KW-0150">Chloroplast</keyword>
<gene>
    <name evidence="1" type="primary">rpoC1</name>
</gene>
<keyword evidence="1" id="KW-0934">Plastid</keyword>
<reference evidence="1" key="1">
    <citation type="submission" date="2019-05" db="EMBL/GenBank/DDBJ databases">
        <authorList>
            <person name="Kumari S."/>
            <person name="Lali A.M."/>
            <person name="Prakash G."/>
        </authorList>
    </citation>
    <scope>NUCLEOTIDE SEQUENCE</scope>
</reference>
<proteinExistence type="predicted"/>